<dbReference type="OrthoDB" id="3563138at2759"/>
<dbReference type="InterPro" id="IPR036397">
    <property type="entry name" value="RNaseH_sf"/>
</dbReference>
<evidence type="ECO:0000313" key="2">
    <source>
        <dbReference type="Proteomes" id="UP001152300"/>
    </source>
</evidence>
<dbReference type="GO" id="GO:0003676">
    <property type="term" value="F:nucleic acid binding"/>
    <property type="evidence" value="ECO:0007669"/>
    <property type="project" value="InterPro"/>
</dbReference>
<dbReference type="SUPFAM" id="SSF53098">
    <property type="entry name" value="Ribonuclease H-like"/>
    <property type="match status" value="1"/>
</dbReference>
<dbReference type="Proteomes" id="UP001152300">
    <property type="component" value="Unassembled WGS sequence"/>
</dbReference>
<dbReference type="InterPro" id="IPR012337">
    <property type="entry name" value="RNaseH-like_sf"/>
</dbReference>
<protein>
    <recommendedName>
        <fullName evidence="3">Integrase catalytic domain-containing protein</fullName>
    </recommendedName>
</protein>
<comment type="caution">
    <text evidence="1">The sequence shown here is derived from an EMBL/GenBank/DDBJ whole genome shotgun (WGS) entry which is preliminary data.</text>
</comment>
<organism evidence="1 2">
    <name type="scientific">Sclerotinia nivalis</name>
    <dbReference type="NCBI Taxonomy" id="352851"/>
    <lineage>
        <taxon>Eukaryota</taxon>
        <taxon>Fungi</taxon>
        <taxon>Dikarya</taxon>
        <taxon>Ascomycota</taxon>
        <taxon>Pezizomycotina</taxon>
        <taxon>Leotiomycetes</taxon>
        <taxon>Helotiales</taxon>
        <taxon>Sclerotiniaceae</taxon>
        <taxon>Sclerotinia</taxon>
    </lineage>
</organism>
<dbReference type="EMBL" id="JAPEIS010000004">
    <property type="protein sequence ID" value="KAJ8066993.1"/>
    <property type="molecule type" value="Genomic_DNA"/>
</dbReference>
<sequence length="246" mass="28588">MIERLSQFCKHYQLHSKSLGRFRFTIKNDIDFNYLVILDIFYIDGKPVLHLVDEAISYNAAIFLKDMFAKTVWNSVRKCWIDTYLGPPDYFIYDAGTNFSSKEFKQNTCMISIEVCEVPVEAHNSIGKVERYYTSLRCSYEIIQEELKDEKLDKEIILQMAVKAVNDTANPKGLVSTLLVFGVYSRMILYDVSTSTMMKRVEAVRTAMKEIREIYVRKSIQDVLGFRNGSVIYDILNLPFNLMVQI</sequence>
<reference evidence="1" key="1">
    <citation type="submission" date="2022-11" db="EMBL/GenBank/DDBJ databases">
        <title>Genome Resource of Sclerotinia nivalis Strain SnTB1, a Plant Pathogen Isolated from American Ginseng.</title>
        <authorList>
            <person name="Fan S."/>
        </authorList>
    </citation>
    <scope>NUCLEOTIDE SEQUENCE</scope>
    <source>
        <strain evidence="1">SnTB1</strain>
    </source>
</reference>
<evidence type="ECO:0000313" key="1">
    <source>
        <dbReference type="EMBL" id="KAJ8066993.1"/>
    </source>
</evidence>
<proteinExistence type="predicted"/>
<evidence type="ECO:0008006" key="3">
    <source>
        <dbReference type="Google" id="ProtNLM"/>
    </source>
</evidence>
<dbReference type="AlphaFoldDB" id="A0A9X0DNF9"/>
<name>A0A9X0DNF9_9HELO</name>
<gene>
    <name evidence="1" type="ORF">OCU04_004372</name>
</gene>
<keyword evidence="2" id="KW-1185">Reference proteome</keyword>
<dbReference type="Gene3D" id="3.30.420.10">
    <property type="entry name" value="Ribonuclease H-like superfamily/Ribonuclease H"/>
    <property type="match status" value="1"/>
</dbReference>
<accession>A0A9X0DNF9</accession>